<protein>
    <submittedName>
        <fullName evidence="10">Glycosyltransferase</fullName>
        <ecNumber evidence="10">2.4.-.-</ecNumber>
    </submittedName>
</protein>
<dbReference type="GO" id="GO:0016757">
    <property type="term" value="F:glycosyltransferase activity"/>
    <property type="evidence" value="ECO:0007669"/>
    <property type="project" value="UniProtKB-KW"/>
</dbReference>
<evidence type="ECO:0000256" key="2">
    <source>
        <dbReference type="ARBA" id="ARBA00022676"/>
    </source>
</evidence>
<dbReference type="GO" id="GO:0009103">
    <property type="term" value="P:lipopolysaccharide biosynthetic process"/>
    <property type="evidence" value="ECO:0007669"/>
    <property type="project" value="UniProtKB-KW"/>
</dbReference>
<dbReference type="EMBL" id="JAGQLM010000054">
    <property type="protein sequence ID" value="MCA9374968.1"/>
    <property type="molecule type" value="Genomic_DNA"/>
</dbReference>
<keyword evidence="7 8" id="KW-0472">Membrane</keyword>
<comment type="caution">
    <text evidence="10">The sequence shown here is derived from an EMBL/GenBank/DDBJ whole genome shotgun (WGS) entry which is preliminary data.</text>
</comment>
<evidence type="ECO:0000256" key="1">
    <source>
        <dbReference type="ARBA" id="ARBA00022475"/>
    </source>
</evidence>
<gene>
    <name evidence="10" type="ORF">KC622_01410</name>
</gene>
<reference evidence="10" key="1">
    <citation type="submission" date="2020-04" db="EMBL/GenBank/DDBJ databases">
        <authorList>
            <person name="Zhang T."/>
        </authorList>
    </citation>
    <scope>NUCLEOTIDE SEQUENCE</scope>
    <source>
        <strain evidence="10">HKST-UBA16</strain>
    </source>
</reference>
<dbReference type="GO" id="GO:0005886">
    <property type="term" value="C:plasma membrane"/>
    <property type="evidence" value="ECO:0007669"/>
    <property type="project" value="TreeGrafter"/>
</dbReference>
<evidence type="ECO:0000256" key="6">
    <source>
        <dbReference type="ARBA" id="ARBA00022989"/>
    </source>
</evidence>
<dbReference type="InterPro" id="IPR029044">
    <property type="entry name" value="Nucleotide-diphossugar_trans"/>
</dbReference>
<keyword evidence="1" id="KW-1003">Cell membrane</keyword>
<dbReference type="AlphaFoldDB" id="A0A955I5M7"/>
<keyword evidence="5" id="KW-0448">Lipopolysaccharide biosynthesis</keyword>
<keyword evidence="3 10" id="KW-0808">Transferase</keyword>
<evidence type="ECO:0000256" key="5">
    <source>
        <dbReference type="ARBA" id="ARBA00022985"/>
    </source>
</evidence>
<dbReference type="Pfam" id="PF00535">
    <property type="entry name" value="Glycos_transf_2"/>
    <property type="match status" value="1"/>
</dbReference>
<evidence type="ECO:0000259" key="9">
    <source>
        <dbReference type="Pfam" id="PF00535"/>
    </source>
</evidence>
<keyword evidence="2 10" id="KW-0328">Glycosyltransferase</keyword>
<dbReference type="EC" id="2.4.-.-" evidence="10"/>
<dbReference type="InterPro" id="IPR001173">
    <property type="entry name" value="Glyco_trans_2-like"/>
</dbReference>
<dbReference type="Proteomes" id="UP000748332">
    <property type="component" value="Unassembled WGS sequence"/>
</dbReference>
<proteinExistence type="predicted"/>
<evidence type="ECO:0000256" key="7">
    <source>
        <dbReference type="ARBA" id="ARBA00023136"/>
    </source>
</evidence>
<evidence type="ECO:0000256" key="3">
    <source>
        <dbReference type="ARBA" id="ARBA00022679"/>
    </source>
</evidence>
<reference evidence="10" key="2">
    <citation type="journal article" date="2021" name="Microbiome">
        <title>Successional dynamics and alternative stable states in a saline activated sludge microbial community over 9 years.</title>
        <authorList>
            <person name="Wang Y."/>
            <person name="Ye J."/>
            <person name="Ju F."/>
            <person name="Liu L."/>
            <person name="Boyd J.A."/>
            <person name="Deng Y."/>
            <person name="Parks D.H."/>
            <person name="Jiang X."/>
            <person name="Yin X."/>
            <person name="Woodcroft B.J."/>
            <person name="Tyson G.W."/>
            <person name="Hugenholtz P."/>
            <person name="Polz M.F."/>
            <person name="Zhang T."/>
        </authorList>
    </citation>
    <scope>NUCLEOTIDE SEQUENCE</scope>
    <source>
        <strain evidence="10">HKST-UBA16</strain>
    </source>
</reference>
<evidence type="ECO:0000256" key="4">
    <source>
        <dbReference type="ARBA" id="ARBA00022692"/>
    </source>
</evidence>
<feature type="transmembrane region" description="Helical" evidence="8">
    <location>
        <begin position="271"/>
        <end position="292"/>
    </location>
</feature>
<evidence type="ECO:0000313" key="11">
    <source>
        <dbReference type="Proteomes" id="UP000748332"/>
    </source>
</evidence>
<organism evidence="10 11">
    <name type="scientific">Candidatus Dojkabacteria bacterium</name>
    <dbReference type="NCBI Taxonomy" id="2099670"/>
    <lineage>
        <taxon>Bacteria</taxon>
        <taxon>Candidatus Dojkabacteria</taxon>
    </lineage>
</organism>
<dbReference type="PANTHER" id="PTHR48090:SF3">
    <property type="entry name" value="UNDECAPRENYL-PHOSPHATE 4-DEOXY-4-FORMAMIDO-L-ARABINOSE TRANSFERASE"/>
    <property type="match status" value="1"/>
</dbReference>
<name>A0A955I5M7_9BACT</name>
<keyword evidence="6 8" id="KW-1133">Transmembrane helix</keyword>
<evidence type="ECO:0000256" key="8">
    <source>
        <dbReference type="SAM" id="Phobius"/>
    </source>
</evidence>
<accession>A0A955I5M7</accession>
<feature type="domain" description="Glycosyltransferase 2-like" evidence="9">
    <location>
        <begin position="9"/>
        <end position="172"/>
    </location>
</feature>
<sequence>MNNTKIDISVILPSRNEGDKVKKLVPEVIDALEKTGKTYEVFAINSPTDKTSFPTFKEFASKHKNFYAIDLSDKRAAGDGKSVQYMIGFELARGKYVIHMDTDGQDNPAQIPDFLAKLEEGYDLVVGHKQKRKDGGFYMFTSKGWHAVMSMFMGIDLHDMNCGFKAYRGHVVKRLNLKGRWYRYIPSILSAKGYRITEIPIENRKREWGKSNFSFFNRLQGGVFDMLTVATLNRIGGTPMYFFGWLSIGFVGLFIALIALSLVFLDLYLKLLFAILATGFGVSAIFSYLIGLKIAYERSLVKTPLQEYGIREIFPSHKRVEIEA</sequence>
<keyword evidence="4 8" id="KW-0812">Transmembrane</keyword>
<evidence type="ECO:0000313" key="10">
    <source>
        <dbReference type="EMBL" id="MCA9374968.1"/>
    </source>
</evidence>
<dbReference type="PANTHER" id="PTHR48090">
    <property type="entry name" value="UNDECAPRENYL-PHOSPHATE 4-DEOXY-4-FORMAMIDO-L-ARABINOSE TRANSFERASE-RELATED"/>
    <property type="match status" value="1"/>
</dbReference>
<feature type="transmembrane region" description="Helical" evidence="8">
    <location>
        <begin position="242"/>
        <end position="265"/>
    </location>
</feature>
<dbReference type="InterPro" id="IPR050256">
    <property type="entry name" value="Glycosyltransferase_2"/>
</dbReference>
<dbReference type="SUPFAM" id="SSF53448">
    <property type="entry name" value="Nucleotide-diphospho-sugar transferases"/>
    <property type="match status" value="1"/>
</dbReference>
<dbReference type="Gene3D" id="3.90.550.10">
    <property type="entry name" value="Spore Coat Polysaccharide Biosynthesis Protein SpsA, Chain A"/>
    <property type="match status" value="1"/>
</dbReference>